<keyword evidence="2 5" id="KW-0808">Transferase</keyword>
<comment type="caution">
    <text evidence="5">The sequence shown here is derived from an EMBL/GenBank/DDBJ whole genome shotgun (WGS) entry which is preliminary data.</text>
</comment>
<proteinExistence type="inferred from homology"/>
<dbReference type="InterPro" id="IPR050179">
    <property type="entry name" value="Trans_hexapeptide_repeat"/>
</dbReference>
<protein>
    <submittedName>
        <fullName evidence="5">Transferase</fullName>
    </submittedName>
</protein>
<gene>
    <name evidence="5" type="ORF">DI533_04460</name>
</gene>
<keyword evidence="3" id="KW-0677">Repeat</keyword>
<dbReference type="InterPro" id="IPR011004">
    <property type="entry name" value="Trimer_LpxA-like_sf"/>
</dbReference>
<dbReference type="EMBL" id="QFQS01000001">
    <property type="protein sequence ID" value="PZQ99893.1"/>
    <property type="molecule type" value="Genomic_DNA"/>
</dbReference>
<sequence length="246" mass="26894">MTQVTVPISALRSRGIEVLRRPGQGASVVLPAHSLIEAPASLKWTVFGQSIELGAFSYQVSGFCTAARIGRYCSFGEEVQIGRQNHPMTWASTSPVFYLHDQTFDLDQGFAGAAEYHRYRVAAAEPPTRLRVTTIGNDVWIGHGAIIAAGVTIGDGAVVAQGAVVARDVPPYAVVAGNPAVIKKFRLPPMLISPMLRCRWWRFAPWQLAHLDPSQPEAFVAGVFRMEDEPAFAPTCIDLRKPEPWI</sequence>
<dbReference type="InterPro" id="IPR001451">
    <property type="entry name" value="Hexapep"/>
</dbReference>
<evidence type="ECO:0000256" key="2">
    <source>
        <dbReference type="ARBA" id="ARBA00022679"/>
    </source>
</evidence>
<evidence type="ECO:0000256" key="1">
    <source>
        <dbReference type="ARBA" id="ARBA00007274"/>
    </source>
</evidence>
<dbReference type="PROSITE" id="PS00101">
    <property type="entry name" value="HEXAPEP_TRANSFERASES"/>
    <property type="match status" value="1"/>
</dbReference>
<dbReference type="SUPFAM" id="SSF51161">
    <property type="entry name" value="Trimeric LpxA-like enzymes"/>
    <property type="match status" value="1"/>
</dbReference>
<evidence type="ECO:0000313" key="5">
    <source>
        <dbReference type="EMBL" id="PZQ99893.1"/>
    </source>
</evidence>
<evidence type="ECO:0000313" key="6">
    <source>
        <dbReference type="Proteomes" id="UP000248975"/>
    </source>
</evidence>
<dbReference type="InterPro" id="IPR018357">
    <property type="entry name" value="Hexapep_transf_CS"/>
</dbReference>
<dbReference type="CDD" id="cd03349">
    <property type="entry name" value="LbH_XAT"/>
    <property type="match status" value="1"/>
</dbReference>
<dbReference type="AlphaFoldDB" id="A0A2W5U985"/>
<dbReference type="Pfam" id="PF00132">
    <property type="entry name" value="Hexapep"/>
    <property type="match status" value="1"/>
</dbReference>
<evidence type="ECO:0000256" key="4">
    <source>
        <dbReference type="ARBA" id="ARBA00023315"/>
    </source>
</evidence>
<keyword evidence="4" id="KW-0012">Acyltransferase</keyword>
<evidence type="ECO:0000256" key="3">
    <source>
        <dbReference type="ARBA" id="ARBA00022737"/>
    </source>
</evidence>
<organism evidence="5 6">
    <name type="scientific">Cereibacter sphaeroides</name>
    <name type="common">Rhodobacter sphaeroides</name>
    <dbReference type="NCBI Taxonomy" id="1063"/>
    <lineage>
        <taxon>Bacteria</taxon>
        <taxon>Pseudomonadati</taxon>
        <taxon>Pseudomonadota</taxon>
        <taxon>Alphaproteobacteria</taxon>
        <taxon>Rhodobacterales</taxon>
        <taxon>Paracoccaceae</taxon>
        <taxon>Cereibacter</taxon>
    </lineage>
</organism>
<dbReference type="PANTHER" id="PTHR43300:SF11">
    <property type="entry name" value="ACETYLTRANSFERASE RV3034C-RELATED"/>
    <property type="match status" value="1"/>
</dbReference>
<comment type="similarity">
    <text evidence="1">Belongs to the transferase hexapeptide repeat family.</text>
</comment>
<name>A0A2W5U985_CERSP</name>
<dbReference type="GO" id="GO:0016746">
    <property type="term" value="F:acyltransferase activity"/>
    <property type="evidence" value="ECO:0007669"/>
    <property type="project" value="UniProtKB-KW"/>
</dbReference>
<accession>A0A2W5U985</accession>
<reference evidence="5 6" key="1">
    <citation type="submission" date="2017-08" db="EMBL/GenBank/DDBJ databases">
        <title>Infants hospitalized years apart are colonized by the same room-sourced microbial strains.</title>
        <authorList>
            <person name="Brooks B."/>
            <person name="Olm M.R."/>
            <person name="Firek B.A."/>
            <person name="Baker R."/>
            <person name="Thomas B.C."/>
            <person name="Morowitz M.J."/>
            <person name="Banfield J.F."/>
        </authorList>
    </citation>
    <scope>NUCLEOTIDE SEQUENCE [LARGE SCALE GENOMIC DNA]</scope>
    <source>
        <strain evidence="5">S2_003_000_R2_11</strain>
    </source>
</reference>
<dbReference type="Gene3D" id="2.160.10.10">
    <property type="entry name" value="Hexapeptide repeat proteins"/>
    <property type="match status" value="1"/>
</dbReference>
<dbReference type="Proteomes" id="UP000248975">
    <property type="component" value="Unassembled WGS sequence"/>
</dbReference>
<dbReference type="PANTHER" id="PTHR43300">
    <property type="entry name" value="ACETYLTRANSFERASE"/>
    <property type="match status" value="1"/>
</dbReference>